<keyword evidence="4" id="KW-0804">Transcription</keyword>
<dbReference type="OMA" id="WNHAALM"/>
<keyword evidence="9" id="KW-1185">Reference proteome</keyword>
<dbReference type="GO" id="GO:0008270">
    <property type="term" value="F:zinc ion binding"/>
    <property type="evidence" value="ECO:0007669"/>
    <property type="project" value="InterPro"/>
</dbReference>
<feature type="region of interest" description="Disordered" evidence="6">
    <location>
        <begin position="110"/>
        <end position="132"/>
    </location>
</feature>
<accession>W3WTQ4</accession>
<dbReference type="HOGENOM" id="CLU_015161_0_0_1"/>
<evidence type="ECO:0000256" key="6">
    <source>
        <dbReference type="SAM" id="MobiDB-lite"/>
    </source>
</evidence>
<dbReference type="InterPro" id="IPR036864">
    <property type="entry name" value="Zn2-C6_fun-type_DNA-bd_sf"/>
</dbReference>
<organism evidence="8 9">
    <name type="scientific">Pestalotiopsis fici (strain W106-1 / CGMCC3.15140)</name>
    <dbReference type="NCBI Taxonomy" id="1229662"/>
    <lineage>
        <taxon>Eukaryota</taxon>
        <taxon>Fungi</taxon>
        <taxon>Dikarya</taxon>
        <taxon>Ascomycota</taxon>
        <taxon>Pezizomycotina</taxon>
        <taxon>Sordariomycetes</taxon>
        <taxon>Xylariomycetidae</taxon>
        <taxon>Amphisphaeriales</taxon>
        <taxon>Sporocadaceae</taxon>
        <taxon>Pestalotiopsis</taxon>
    </lineage>
</organism>
<dbReference type="Gene3D" id="4.10.240.10">
    <property type="entry name" value="Zn(2)-C6 fungal-type DNA-binding domain"/>
    <property type="match status" value="1"/>
</dbReference>
<evidence type="ECO:0000313" key="9">
    <source>
        <dbReference type="Proteomes" id="UP000030651"/>
    </source>
</evidence>
<evidence type="ECO:0000259" key="7">
    <source>
        <dbReference type="PROSITE" id="PS50048"/>
    </source>
</evidence>
<dbReference type="SMART" id="SM00906">
    <property type="entry name" value="Fungal_trans"/>
    <property type="match status" value="1"/>
</dbReference>
<dbReference type="InterPro" id="IPR001138">
    <property type="entry name" value="Zn2Cys6_DnaBD"/>
</dbReference>
<dbReference type="AlphaFoldDB" id="W3WTQ4"/>
<dbReference type="EMBL" id="KI912116">
    <property type="protein sequence ID" value="ETS77220.1"/>
    <property type="molecule type" value="Genomic_DNA"/>
</dbReference>
<evidence type="ECO:0000256" key="1">
    <source>
        <dbReference type="ARBA" id="ARBA00004123"/>
    </source>
</evidence>
<gene>
    <name evidence="8" type="ORF">PFICI_11094</name>
</gene>
<feature type="domain" description="Zn(2)-C6 fungal-type" evidence="7">
    <location>
        <begin position="15"/>
        <end position="45"/>
    </location>
</feature>
<dbReference type="CDD" id="cd00067">
    <property type="entry name" value="GAL4"/>
    <property type="match status" value="1"/>
</dbReference>
<dbReference type="InParanoid" id="W3WTQ4"/>
<evidence type="ECO:0000256" key="3">
    <source>
        <dbReference type="ARBA" id="ARBA00023015"/>
    </source>
</evidence>
<dbReference type="PROSITE" id="PS00463">
    <property type="entry name" value="ZN2_CY6_FUNGAL_1"/>
    <property type="match status" value="1"/>
</dbReference>
<dbReference type="SUPFAM" id="SSF57701">
    <property type="entry name" value="Zn2/Cys6 DNA-binding domain"/>
    <property type="match status" value="1"/>
</dbReference>
<evidence type="ECO:0000256" key="4">
    <source>
        <dbReference type="ARBA" id="ARBA00023163"/>
    </source>
</evidence>
<protein>
    <recommendedName>
        <fullName evidence="7">Zn(2)-C6 fungal-type domain-containing protein</fullName>
    </recommendedName>
</protein>
<dbReference type="GO" id="GO:0003677">
    <property type="term" value="F:DNA binding"/>
    <property type="evidence" value="ECO:0007669"/>
    <property type="project" value="InterPro"/>
</dbReference>
<dbReference type="PANTHER" id="PTHR47338">
    <property type="entry name" value="ZN(II)2CYS6 TRANSCRIPTION FACTOR (EUROFUNG)-RELATED"/>
    <property type="match status" value="1"/>
</dbReference>
<dbReference type="eggNOG" id="ENOG502SK98">
    <property type="taxonomic scope" value="Eukaryota"/>
</dbReference>
<proteinExistence type="predicted"/>
<evidence type="ECO:0000256" key="2">
    <source>
        <dbReference type="ARBA" id="ARBA00022723"/>
    </source>
</evidence>
<name>W3WTQ4_PESFW</name>
<dbReference type="RefSeq" id="XP_007837866.1">
    <property type="nucleotide sequence ID" value="XM_007839675.1"/>
</dbReference>
<dbReference type="GeneID" id="19276107"/>
<comment type="subcellular location">
    <subcellularLocation>
        <location evidence="1">Nucleus</location>
    </subcellularLocation>
</comment>
<dbReference type="SMART" id="SM00066">
    <property type="entry name" value="GAL4"/>
    <property type="match status" value="1"/>
</dbReference>
<dbReference type="PANTHER" id="PTHR47338:SF4">
    <property type="entry name" value="ZN(II)2CYS6 TRANSCRIPTION FACTOR (EUROFUNG)"/>
    <property type="match status" value="1"/>
</dbReference>
<dbReference type="GO" id="GO:0005634">
    <property type="term" value="C:nucleus"/>
    <property type="evidence" value="ECO:0007669"/>
    <property type="project" value="UniProtKB-SubCell"/>
</dbReference>
<dbReference type="Pfam" id="PF00172">
    <property type="entry name" value="Zn_clus"/>
    <property type="match status" value="1"/>
</dbReference>
<sequence>MGDRSQDNNKRVRQACISCRRKKSRCSGERPTCSFCARLRQPCSYNDELHPVSSAHADSLQRQNTDLAARVAVLESKLSGLTAGANSSPSLFDFNTPVAITATAAGPISSPSQELFNNRSSPGDGNSSDGSFEFPSAETLQSLADVYFRYCHNRPYCYFEEHSFRAQLRDGSLPQYLLLAFAATAARFSDRTSCTGHQPGAMKHYAKIAWQQIITQSLDEDHSVNIHTVQAANMLGVLDYISGHSQTAWIKIGLAVRFAQILNLCHEVDHSGSHIELETRRRTFWSVYLLDRLVSCGRNRPPTLLDSDCTIKLPCKDEDFSGGRPSTSTTLDDVLDIPLEAPLEPSAPFALAIFMASVLGHVVRWTLQQKPDESRLPWDCRSTFSRIRGALLSFESYTEATESFEAFESALKQSLPDQDDVSSSATSCHFVFSHVLYHINQCLLYHPFLVRQRLKAHDTKIPPSFLREAIRNSHEHAVFLARILNRYLQRPSDTTPSFFGYAAVLAGGILHLHTLAAAASSLSSSSSGPWNSAELLAVCVRFLDQGPTSWESFRRMGSILKALSIPASSAQLLLSSTSKASNLEPKLEESLWQACDYNQMVTFTKPIQPIEETSEMELLTDEWPTSPGLMELLGRGFPPSDILTWSDWDPSSQALSSGLLHDIYQHAEAGIGETALSMDV</sequence>
<keyword evidence="5" id="KW-0539">Nucleus</keyword>
<reference evidence="9" key="1">
    <citation type="journal article" date="2015" name="BMC Genomics">
        <title>Genomic and transcriptomic analysis of the endophytic fungus Pestalotiopsis fici reveals its lifestyle and high potential for synthesis of natural products.</title>
        <authorList>
            <person name="Wang X."/>
            <person name="Zhang X."/>
            <person name="Liu L."/>
            <person name="Xiang M."/>
            <person name="Wang W."/>
            <person name="Sun X."/>
            <person name="Che Y."/>
            <person name="Guo L."/>
            <person name="Liu G."/>
            <person name="Guo L."/>
            <person name="Wang C."/>
            <person name="Yin W.B."/>
            <person name="Stadler M."/>
            <person name="Zhang X."/>
            <person name="Liu X."/>
        </authorList>
    </citation>
    <scope>NUCLEOTIDE SEQUENCE [LARGE SCALE GENOMIC DNA]</scope>
    <source>
        <strain evidence="9">W106-1 / CGMCC3.15140</strain>
    </source>
</reference>
<evidence type="ECO:0000256" key="5">
    <source>
        <dbReference type="ARBA" id="ARBA00023242"/>
    </source>
</evidence>
<dbReference type="InterPro" id="IPR050815">
    <property type="entry name" value="TF_fung"/>
</dbReference>
<dbReference type="Proteomes" id="UP000030651">
    <property type="component" value="Unassembled WGS sequence"/>
</dbReference>
<dbReference type="GO" id="GO:0000981">
    <property type="term" value="F:DNA-binding transcription factor activity, RNA polymerase II-specific"/>
    <property type="evidence" value="ECO:0007669"/>
    <property type="project" value="InterPro"/>
</dbReference>
<evidence type="ECO:0000313" key="8">
    <source>
        <dbReference type="EMBL" id="ETS77220.1"/>
    </source>
</evidence>
<dbReference type="InterPro" id="IPR007219">
    <property type="entry name" value="XnlR_reg_dom"/>
</dbReference>
<dbReference type="GO" id="GO:0006351">
    <property type="term" value="P:DNA-templated transcription"/>
    <property type="evidence" value="ECO:0007669"/>
    <property type="project" value="InterPro"/>
</dbReference>
<dbReference type="Pfam" id="PF04082">
    <property type="entry name" value="Fungal_trans"/>
    <property type="match status" value="1"/>
</dbReference>
<dbReference type="PROSITE" id="PS50048">
    <property type="entry name" value="ZN2_CY6_FUNGAL_2"/>
    <property type="match status" value="1"/>
</dbReference>
<dbReference type="STRING" id="1229662.W3WTQ4"/>
<dbReference type="CDD" id="cd12148">
    <property type="entry name" value="fungal_TF_MHR"/>
    <property type="match status" value="1"/>
</dbReference>
<feature type="compositionally biased region" description="Low complexity" evidence="6">
    <location>
        <begin position="117"/>
        <end position="131"/>
    </location>
</feature>
<keyword evidence="3" id="KW-0805">Transcription regulation</keyword>
<dbReference type="OrthoDB" id="424974at2759"/>
<dbReference type="KEGG" id="pfy:PFICI_11094"/>
<keyword evidence="2" id="KW-0479">Metal-binding</keyword>